<reference evidence="2" key="1">
    <citation type="journal article" date="2021" name="bioRxiv">
        <title>Whole Genome Assembly and Annotation of Northern Wild Rice, Zizania palustris L., Supports a Whole Genome Duplication in the Zizania Genus.</title>
        <authorList>
            <person name="Haas M."/>
            <person name="Kono T."/>
            <person name="Macchietto M."/>
            <person name="Millas R."/>
            <person name="McGilp L."/>
            <person name="Shao M."/>
            <person name="Duquette J."/>
            <person name="Hirsch C.N."/>
            <person name="Kimball J."/>
        </authorList>
    </citation>
    <scope>NUCLEOTIDE SEQUENCE</scope>
    <source>
        <tissue evidence="2">Fresh leaf tissue</tissue>
    </source>
</reference>
<reference evidence="2" key="2">
    <citation type="submission" date="2021-02" db="EMBL/GenBank/DDBJ databases">
        <authorList>
            <person name="Kimball J.A."/>
            <person name="Haas M.W."/>
            <person name="Macchietto M."/>
            <person name="Kono T."/>
            <person name="Duquette J."/>
            <person name="Shao M."/>
        </authorList>
    </citation>
    <scope>NUCLEOTIDE SEQUENCE</scope>
    <source>
        <tissue evidence="2">Fresh leaf tissue</tissue>
    </source>
</reference>
<proteinExistence type="predicted"/>
<organism evidence="2 3">
    <name type="scientific">Zizania palustris</name>
    <name type="common">Northern wild rice</name>
    <dbReference type="NCBI Taxonomy" id="103762"/>
    <lineage>
        <taxon>Eukaryota</taxon>
        <taxon>Viridiplantae</taxon>
        <taxon>Streptophyta</taxon>
        <taxon>Embryophyta</taxon>
        <taxon>Tracheophyta</taxon>
        <taxon>Spermatophyta</taxon>
        <taxon>Magnoliopsida</taxon>
        <taxon>Liliopsida</taxon>
        <taxon>Poales</taxon>
        <taxon>Poaceae</taxon>
        <taxon>BOP clade</taxon>
        <taxon>Oryzoideae</taxon>
        <taxon>Oryzeae</taxon>
        <taxon>Zizaniinae</taxon>
        <taxon>Zizania</taxon>
    </lineage>
</organism>
<dbReference type="Proteomes" id="UP000729402">
    <property type="component" value="Unassembled WGS sequence"/>
</dbReference>
<sequence length="73" mass="7518">MKRRRGADGAEQAGVAQTAHSGAQTKHRRGVDEARMVDGGNAAPDLAQARVGAISVQIWLCSCEGKGKCAGQA</sequence>
<accession>A0A8J5S5H3</accession>
<protein>
    <submittedName>
        <fullName evidence="2">Uncharacterized protein</fullName>
    </submittedName>
</protein>
<dbReference type="EMBL" id="JAAALK010000287">
    <property type="protein sequence ID" value="KAG8060567.1"/>
    <property type="molecule type" value="Genomic_DNA"/>
</dbReference>
<evidence type="ECO:0000256" key="1">
    <source>
        <dbReference type="SAM" id="MobiDB-lite"/>
    </source>
</evidence>
<name>A0A8J5S5H3_ZIZPA</name>
<comment type="caution">
    <text evidence="2">The sequence shown here is derived from an EMBL/GenBank/DDBJ whole genome shotgun (WGS) entry which is preliminary data.</text>
</comment>
<feature type="region of interest" description="Disordered" evidence="1">
    <location>
        <begin position="1"/>
        <end position="37"/>
    </location>
</feature>
<evidence type="ECO:0000313" key="3">
    <source>
        <dbReference type="Proteomes" id="UP000729402"/>
    </source>
</evidence>
<dbReference type="AlphaFoldDB" id="A0A8J5S5H3"/>
<gene>
    <name evidence="2" type="ORF">GUJ93_ZPchr0002g23804</name>
</gene>
<keyword evidence="3" id="KW-1185">Reference proteome</keyword>
<evidence type="ECO:0000313" key="2">
    <source>
        <dbReference type="EMBL" id="KAG8060567.1"/>
    </source>
</evidence>